<keyword evidence="8" id="KW-0611">Plant defense</keyword>
<dbReference type="Pfam" id="PF01657">
    <property type="entry name" value="Stress-antifung"/>
    <property type="match status" value="1"/>
</dbReference>
<evidence type="ECO:0000259" key="16">
    <source>
        <dbReference type="PROSITE" id="PS51473"/>
    </source>
</evidence>
<evidence type="ECO:0000256" key="13">
    <source>
        <dbReference type="ARBA" id="ARBA00024184"/>
    </source>
</evidence>
<evidence type="ECO:0000256" key="3">
    <source>
        <dbReference type="ARBA" id="ARBA00022577"/>
    </source>
</evidence>
<dbReference type="CDD" id="cd23509">
    <property type="entry name" value="Gnk2-like"/>
    <property type="match status" value="1"/>
</dbReference>
<evidence type="ECO:0000256" key="4">
    <source>
        <dbReference type="ARBA" id="ARBA00022581"/>
    </source>
</evidence>
<keyword evidence="2" id="KW-0929">Antimicrobial</keyword>
<keyword evidence="3" id="KW-0295">Fungicide</keyword>
<dbReference type="GO" id="GO:0005886">
    <property type="term" value="C:plasma membrane"/>
    <property type="evidence" value="ECO:0007669"/>
    <property type="project" value="UniProtKB-SubCell"/>
</dbReference>
<dbReference type="GO" id="GO:0005537">
    <property type="term" value="F:D-mannose binding"/>
    <property type="evidence" value="ECO:0007669"/>
    <property type="project" value="UniProtKB-KW"/>
</dbReference>
<protein>
    <recommendedName>
        <fullName evidence="16">Gnk2-homologous domain-containing protein</fullName>
    </recommendedName>
</protein>
<keyword evidence="10" id="KW-0044">Antibiotic</keyword>
<evidence type="ECO:0000256" key="14">
    <source>
        <dbReference type="ARBA" id="ARBA00038393"/>
    </source>
</evidence>
<keyword evidence="5 15" id="KW-0732">Signal</keyword>
<dbReference type="EMBL" id="CAMGYJ010000006">
    <property type="protein sequence ID" value="CAI0433541.1"/>
    <property type="molecule type" value="Genomic_DNA"/>
</dbReference>
<keyword evidence="18" id="KW-1185">Reference proteome</keyword>
<comment type="caution">
    <text evidence="17">The sequence shown here is derived from an EMBL/GenBank/DDBJ whole genome shotgun (WGS) entry which is preliminary data.</text>
</comment>
<evidence type="ECO:0000256" key="11">
    <source>
        <dbReference type="ARBA" id="ARBA00023035"/>
    </source>
</evidence>
<proteinExistence type="inferred from homology"/>
<keyword evidence="4" id="KW-0945">Host-virus interaction</keyword>
<keyword evidence="9" id="KW-0965">Cell junction</keyword>
<evidence type="ECO:0000313" key="17">
    <source>
        <dbReference type="EMBL" id="CAI0433541.1"/>
    </source>
</evidence>
<dbReference type="InterPro" id="IPR038408">
    <property type="entry name" value="GNK2_sf"/>
</dbReference>
<comment type="similarity">
    <text evidence="14">Belongs to the cysteine-rich repeat secretory protein family. Plasmodesmata-located proteins (PDLD) subfamily.</text>
</comment>
<feature type="chain" id="PRO_5043617337" description="Gnk2-homologous domain-containing protein" evidence="15">
    <location>
        <begin position="23"/>
        <end position="137"/>
    </location>
</feature>
<evidence type="ECO:0000256" key="12">
    <source>
        <dbReference type="ARBA" id="ARBA00023157"/>
    </source>
</evidence>
<keyword evidence="7" id="KW-0677">Repeat</keyword>
<evidence type="ECO:0000313" key="18">
    <source>
        <dbReference type="Proteomes" id="UP001154282"/>
    </source>
</evidence>
<evidence type="ECO:0000256" key="9">
    <source>
        <dbReference type="ARBA" id="ARBA00022949"/>
    </source>
</evidence>
<dbReference type="PANTHER" id="PTHR32080">
    <property type="entry name" value="ANTIFUNGAL PROTEIN GINKBILOBIN-2-LIKE"/>
    <property type="match status" value="1"/>
</dbReference>
<dbReference type="GO" id="GO:0009506">
    <property type="term" value="C:plasmodesma"/>
    <property type="evidence" value="ECO:0007669"/>
    <property type="project" value="UniProtKB-SubCell"/>
</dbReference>
<feature type="domain" description="Gnk2-homologous" evidence="16">
    <location>
        <begin position="26"/>
        <end position="137"/>
    </location>
</feature>
<dbReference type="PANTHER" id="PTHR32080:SF54">
    <property type="entry name" value="GNK2-HOMOLOGOUS DOMAIN-CONTAINING PROTEIN"/>
    <property type="match status" value="1"/>
</dbReference>
<dbReference type="Gene3D" id="3.30.430.20">
    <property type="entry name" value="Gnk2 domain, C-X8-C-X2-C motif"/>
    <property type="match status" value="1"/>
</dbReference>
<dbReference type="GO" id="GO:0031640">
    <property type="term" value="P:killing of cells of another organism"/>
    <property type="evidence" value="ECO:0007669"/>
    <property type="project" value="UniProtKB-KW"/>
</dbReference>
<evidence type="ECO:0000256" key="7">
    <source>
        <dbReference type="ARBA" id="ARBA00022737"/>
    </source>
</evidence>
<keyword evidence="11" id="KW-0465">Mannose-binding</keyword>
<feature type="signal peptide" evidence="15">
    <location>
        <begin position="1"/>
        <end position="22"/>
    </location>
</feature>
<dbReference type="InterPro" id="IPR051378">
    <property type="entry name" value="Cell2Cell_Antifungal"/>
</dbReference>
<dbReference type="PROSITE" id="PS51473">
    <property type="entry name" value="GNK2"/>
    <property type="match status" value="1"/>
</dbReference>
<evidence type="ECO:0000256" key="8">
    <source>
        <dbReference type="ARBA" id="ARBA00022821"/>
    </source>
</evidence>
<gene>
    <name evidence="17" type="ORF">LITE_LOCUS23916</name>
</gene>
<organism evidence="17 18">
    <name type="scientific">Linum tenue</name>
    <dbReference type="NCBI Taxonomy" id="586396"/>
    <lineage>
        <taxon>Eukaryota</taxon>
        <taxon>Viridiplantae</taxon>
        <taxon>Streptophyta</taxon>
        <taxon>Embryophyta</taxon>
        <taxon>Tracheophyta</taxon>
        <taxon>Spermatophyta</taxon>
        <taxon>Magnoliopsida</taxon>
        <taxon>eudicotyledons</taxon>
        <taxon>Gunneridae</taxon>
        <taxon>Pentapetalae</taxon>
        <taxon>rosids</taxon>
        <taxon>fabids</taxon>
        <taxon>Malpighiales</taxon>
        <taxon>Linaceae</taxon>
        <taxon>Linum</taxon>
    </lineage>
</organism>
<name>A0AAV0LJE2_9ROSI</name>
<evidence type="ECO:0000256" key="10">
    <source>
        <dbReference type="ARBA" id="ARBA00023022"/>
    </source>
</evidence>
<evidence type="ECO:0000256" key="6">
    <source>
        <dbReference type="ARBA" id="ARBA00022734"/>
    </source>
</evidence>
<dbReference type="InterPro" id="IPR002902">
    <property type="entry name" value="GNK2"/>
</dbReference>
<dbReference type="GO" id="GO:0050832">
    <property type="term" value="P:defense response to fungus"/>
    <property type="evidence" value="ECO:0007669"/>
    <property type="project" value="UniProtKB-KW"/>
</dbReference>
<accession>A0AAV0LJE2</accession>
<dbReference type="AlphaFoldDB" id="A0AAV0LJE2"/>
<keyword evidence="6" id="KW-0430">Lectin</keyword>
<dbReference type="GO" id="GO:0042742">
    <property type="term" value="P:defense response to bacterium"/>
    <property type="evidence" value="ECO:0007669"/>
    <property type="project" value="UniProtKB-KW"/>
</dbReference>
<evidence type="ECO:0000256" key="2">
    <source>
        <dbReference type="ARBA" id="ARBA00022529"/>
    </source>
</evidence>
<evidence type="ECO:0000256" key="5">
    <source>
        <dbReference type="ARBA" id="ARBA00022729"/>
    </source>
</evidence>
<evidence type="ECO:0000256" key="1">
    <source>
        <dbReference type="ARBA" id="ARBA00004251"/>
    </source>
</evidence>
<sequence length="137" mass="15163">MAVGAAAILVLGTIMMSLVVEAKLPNTTAVSRPECVGKSADKRYDSNVGHLMDFFVDETKNMFRKTNADDYVMYHSYPNRDSGGSVTGVATCYRELGKLDCWSCLISAKEQINSRCHHPTGATFQLRDCSITFKDLR</sequence>
<reference evidence="17" key="1">
    <citation type="submission" date="2022-08" db="EMBL/GenBank/DDBJ databases">
        <authorList>
            <person name="Gutierrez-Valencia J."/>
        </authorList>
    </citation>
    <scope>NUCLEOTIDE SEQUENCE</scope>
</reference>
<comment type="subcellular location">
    <subcellularLocation>
        <location evidence="13">Cell junction</location>
        <location evidence="13">Plasmodesma</location>
    </subcellularLocation>
    <subcellularLocation>
        <location evidence="1">Cell membrane</location>
        <topology evidence="1">Single-pass type I membrane protein</topology>
    </subcellularLocation>
</comment>
<evidence type="ECO:0000256" key="15">
    <source>
        <dbReference type="SAM" id="SignalP"/>
    </source>
</evidence>
<dbReference type="Proteomes" id="UP001154282">
    <property type="component" value="Unassembled WGS sequence"/>
</dbReference>
<keyword evidence="12" id="KW-1015">Disulfide bond</keyword>